<dbReference type="PANTHER" id="PTHR24305:SF187">
    <property type="entry name" value="P450, PUTATIVE (EUROFUNG)-RELATED"/>
    <property type="match status" value="1"/>
</dbReference>
<dbReference type="GO" id="GO:0004497">
    <property type="term" value="F:monooxygenase activity"/>
    <property type="evidence" value="ECO:0007669"/>
    <property type="project" value="UniProtKB-KW"/>
</dbReference>
<evidence type="ECO:0000256" key="6">
    <source>
        <dbReference type="ARBA" id="ARBA00023004"/>
    </source>
</evidence>
<evidence type="ECO:0000256" key="1">
    <source>
        <dbReference type="ARBA" id="ARBA00001971"/>
    </source>
</evidence>
<proteinExistence type="inferred from homology"/>
<evidence type="ECO:0000256" key="3">
    <source>
        <dbReference type="ARBA" id="ARBA00010617"/>
    </source>
</evidence>
<reference evidence="9 10" key="1">
    <citation type="journal article" date="2016" name="Mol. Biol. Evol.">
        <title>Comparative Genomics of Early-Diverging Mushroom-Forming Fungi Provides Insights into the Origins of Lignocellulose Decay Capabilities.</title>
        <authorList>
            <person name="Nagy L.G."/>
            <person name="Riley R."/>
            <person name="Tritt A."/>
            <person name="Adam C."/>
            <person name="Daum C."/>
            <person name="Floudas D."/>
            <person name="Sun H."/>
            <person name="Yadav J.S."/>
            <person name="Pangilinan J."/>
            <person name="Larsson K.H."/>
            <person name="Matsuura K."/>
            <person name="Barry K."/>
            <person name="Labutti K."/>
            <person name="Kuo R."/>
            <person name="Ohm R.A."/>
            <person name="Bhattacharya S.S."/>
            <person name="Shirouzu T."/>
            <person name="Yoshinaga Y."/>
            <person name="Martin F.M."/>
            <person name="Grigoriev I.V."/>
            <person name="Hibbett D.S."/>
        </authorList>
    </citation>
    <scope>NUCLEOTIDE SEQUENCE [LARGE SCALE GENOMIC DNA]</scope>
    <source>
        <strain evidence="9 10">HHB12029</strain>
    </source>
</reference>
<evidence type="ECO:0000313" key="10">
    <source>
        <dbReference type="Proteomes" id="UP000077266"/>
    </source>
</evidence>
<dbReference type="STRING" id="1314781.A0A165EJC2"/>
<evidence type="ECO:0000256" key="8">
    <source>
        <dbReference type="PIRSR" id="PIRSR602401-1"/>
    </source>
</evidence>
<dbReference type="PANTHER" id="PTHR24305">
    <property type="entry name" value="CYTOCHROME P450"/>
    <property type="match status" value="1"/>
</dbReference>
<keyword evidence="8" id="KW-0349">Heme</keyword>
<keyword evidence="7" id="KW-0503">Monooxygenase</keyword>
<dbReference type="InterPro" id="IPR050121">
    <property type="entry name" value="Cytochrome_P450_monoxygenase"/>
</dbReference>
<evidence type="ECO:0000313" key="9">
    <source>
        <dbReference type="EMBL" id="KZV87070.1"/>
    </source>
</evidence>
<keyword evidence="6 8" id="KW-0408">Iron</keyword>
<dbReference type="PRINTS" id="PR00463">
    <property type="entry name" value="EP450I"/>
</dbReference>
<dbReference type="Proteomes" id="UP000077266">
    <property type="component" value="Unassembled WGS sequence"/>
</dbReference>
<dbReference type="InParanoid" id="A0A165EJC2"/>
<accession>A0A165EJC2</accession>
<name>A0A165EJC2_EXIGL</name>
<dbReference type="PRINTS" id="PR00385">
    <property type="entry name" value="P450"/>
</dbReference>
<dbReference type="SUPFAM" id="SSF48264">
    <property type="entry name" value="Cytochrome P450"/>
    <property type="match status" value="1"/>
</dbReference>
<evidence type="ECO:0000256" key="7">
    <source>
        <dbReference type="ARBA" id="ARBA00023033"/>
    </source>
</evidence>
<evidence type="ECO:0000256" key="2">
    <source>
        <dbReference type="ARBA" id="ARBA00005179"/>
    </source>
</evidence>
<comment type="similarity">
    <text evidence="3">Belongs to the cytochrome P450 family.</text>
</comment>
<evidence type="ECO:0000256" key="5">
    <source>
        <dbReference type="ARBA" id="ARBA00023002"/>
    </source>
</evidence>
<dbReference type="AlphaFoldDB" id="A0A165EJC2"/>
<evidence type="ECO:0000256" key="4">
    <source>
        <dbReference type="ARBA" id="ARBA00022723"/>
    </source>
</evidence>
<gene>
    <name evidence="9" type="ORF">EXIGLDRAFT_724141</name>
</gene>
<dbReference type="Pfam" id="PF00067">
    <property type="entry name" value="p450"/>
    <property type="match status" value="1"/>
</dbReference>
<organism evidence="9 10">
    <name type="scientific">Exidia glandulosa HHB12029</name>
    <dbReference type="NCBI Taxonomy" id="1314781"/>
    <lineage>
        <taxon>Eukaryota</taxon>
        <taxon>Fungi</taxon>
        <taxon>Dikarya</taxon>
        <taxon>Basidiomycota</taxon>
        <taxon>Agaricomycotina</taxon>
        <taxon>Agaricomycetes</taxon>
        <taxon>Auriculariales</taxon>
        <taxon>Exidiaceae</taxon>
        <taxon>Exidia</taxon>
    </lineage>
</organism>
<dbReference type="InterPro" id="IPR002401">
    <property type="entry name" value="Cyt_P450_E_grp-I"/>
</dbReference>
<dbReference type="GO" id="GO:0020037">
    <property type="term" value="F:heme binding"/>
    <property type="evidence" value="ECO:0007669"/>
    <property type="project" value="InterPro"/>
</dbReference>
<dbReference type="EMBL" id="KV426137">
    <property type="protein sequence ID" value="KZV87070.1"/>
    <property type="molecule type" value="Genomic_DNA"/>
</dbReference>
<feature type="binding site" description="axial binding residue" evidence="8">
    <location>
        <position position="496"/>
    </location>
    <ligand>
        <name>heme</name>
        <dbReference type="ChEBI" id="CHEBI:30413"/>
    </ligand>
    <ligandPart>
        <name>Fe</name>
        <dbReference type="ChEBI" id="CHEBI:18248"/>
    </ligandPart>
</feature>
<dbReference type="Gene3D" id="1.10.630.10">
    <property type="entry name" value="Cytochrome P450"/>
    <property type="match status" value="1"/>
</dbReference>
<dbReference type="GO" id="GO:0005506">
    <property type="term" value="F:iron ion binding"/>
    <property type="evidence" value="ECO:0007669"/>
    <property type="project" value="InterPro"/>
</dbReference>
<comment type="pathway">
    <text evidence="2">Secondary metabolite biosynthesis.</text>
</comment>
<dbReference type="InterPro" id="IPR001128">
    <property type="entry name" value="Cyt_P450"/>
</dbReference>
<keyword evidence="5" id="KW-0560">Oxidoreductase</keyword>
<dbReference type="InterPro" id="IPR036396">
    <property type="entry name" value="Cyt_P450_sf"/>
</dbReference>
<keyword evidence="4 8" id="KW-0479">Metal-binding</keyword>
<protein>
    <submittedName>
        <fullName evidence="9">Cytochrome P450</fullName>
    </submittedName>
</protein>
<keyword evidence="10" id="KW-1185">Reference proteome</keyword>
<comment type="cofactor">
    <cofactor evidence="1 8">
        <name>heme</name>
        <dbReference type="ChEBI" id="CHEBI:30413"/>
    </cofactor>
</comment>
<sequence>MPMDLLELIRPVETMDILTASAAATGIALHQLFRLREPNILGAVFTVASADAALYALLKGPKMGRATLSILCWITGTSVASLLLSMAVYRLSPWHPLAHIPGPTTYKLTRLRTVLSSWRGTHYTAMKRLHTKYGPIVRMGPNAISIVDVGAVSSVLGASGLPKDHYYRARHPPTADSLLVMTGTAHAHRRRIWNRGLGQETLPIHARAATAGVERLRQQLDKLADGQTCVNMTDWIRLYGFDFMGEFAFGKEFGLVQAGTDSIGVWRAIQRFLVAHDIVGHLPWLGIRAAFIPGLVTALIALRNFARKCVQDRLKRPATTLDLWYYLGTEDSDGAGRLRPDELAADGTLALVAGSDTSASAMVCTLFFLLSNPDSLAKARTEIDAVVANGMTPWASADDHGALPFMNACIDESLRLMPVVPTNGSRCVPIGSGGKHIAGYFIPEDTEVFVSPYQLHRDPRYFSPKTEEYRPERWLEPGWITTRDAFIPFSAGPSQCVGKNLARIEIIIALTALLRNYDIAFAPGFRAESFLDQVTEHIVIDVPSLPVLLTRRV</sequence>
<dbReference type="GO" id="GO:0016705">
    <property type="term" value="F:oxidoreductase activity, acting on paired donors, with incorporation or reduction of molecular oxygen"/>
    <property type="evidence" value="ECO:0007669"/>
    <property type="project" value="InterPro"/>
</dbReference>
<dbReference type="OrthoDB" id="6692864at2759"/>